<dbReference type="Proteomes" id="UP001529510">
    <property type="component" value="Unassembled WGS sequence"/>
</dbReference>
<gene>
    <name evidence="2" type="ORF">M9458_000962</name>
</gene>
<protein>
    <recommendedName>
        <fullName evidence="4">Solute carrier family 43 member 3</fullName>
    </recommendedName>
</protein>
<organism evidence="2 3">
    <name type="scientific">Cirrhinus mrigala</name>
    <name type="common">Mrigala</name>
    <dbReference type="NCBI Taxonomy" id="683832"/>
    <lineage>
        <taxon>Eukaryota</taxon>
        <taxon>Metazoa</taxon>
        <taxon>Chordata</taxon>
        <taxon>Craniata</taxon>
        <taxon>Vertebrata</taxon>
        <taxon>Euteleostomi</taxon>
        <taxon>Actinopterygii</taxon>
        <taxon>Neopterygii</taxon>
        <taxon>Teleostei</taxon>
        <taxon>Ostariophysi</taxon>
        <taxon>Cypriniformes</taxon>
        <taxon>Cyprinidae</taxon>
        <taxon>Labeoninae</taxon>
        <taxon>Labeonini</taxon>
        <taxon>Cirrhinus</taxon>
    </lineage>
</organism>
<reference evidence="2 3" key="1">
    <citation type="submission" date="2024-05" db="EMBL/GenBank/DDBJ databases">
        <title>Genome sequencing and assembly of Indian major carp, Cirrhinus mrigala (Hamilton, 1822).</title>
        <authorList>
            <person name="Mohindra V."/>
            <person name="Chowdhury L.M."/>
            <person name="Lal K."/>
            <person name="Jena J.K."/>
        </authorList>
    </citation>
    <scope>NUCLEOTIDE SEQUENCE [LARGE SCALE GENOMIC DNA]</scope>
    <source>
        <strain evidence="2">CM1030</strain>
        <tissue evidence="2">Blood</tissue>
    </source>
</reference>
<feature type="non-terminal residue" evidence="2">
    <location>
        <position position="107"/>
    </location>
</feature>
<keyword evidence="1" id="KW-0472">Membrane</keyword>
<proteinExistence type="predicted"/>
<keyword evidence="1" id="KW-1133">Transmembrane helix</keyword>
<dbReference type="AlphaFoldDB" id="A0ABD0RWT0"/>
<keyword evidence="1" id="KW-0812">Transmembrane</keyword>
<name>A0ABD0RWT0_CIRMR</name>
<evidence type="ECO:0000313" key="3">
    <source>
        <dbReference type="Proteomes" id="UP001529510"/>
    </source>
</evidence>
<dbReference type="InterPro" id="IPR027197">
    <property type="entry name" value="SLC43A3"/>
</dbReference>
<accession>A0ABD0RWT0</accession>
<evidence type="ECO:0008006" key="4">
    <source>
        <dbReference type="Google" id="ProtNLM"/>
    </source>
</evidence>
<sequence>MLGCKGSSGTGVRYKLTLATGLLECLCFAGVVFGWASLVFVLKTDGYFSDLCINATDASGQLGTDCSLQDERFSLVFTVASFMNNFLTLPNGFLYDHFGTMATRFLA</sequence>
<feature type="transmembrane region" description="Helical" evidence="1">
    <location>
        <begin position="21"/>
        <end position="42"/>
    </location>
</feature>
<comment type="caution">
    <text evidence="2">The sequence shown here is derived from an EMBL/GenBank/DDBJ whole genome shotgun (WGS) entry which is preliminary data.</text>
</comment>
<evidence type="ECO:0000256" key="1">
    <source>
        <dbReference type="SAM" id="Phobius"/>
    </source>
</evidence>
<dbReference type="PANTHER" id="PTHR20765">
    <property type="entry name" value="SOLUTE CARRIER FAMILY 43 MEMBER 3-RELATED"/>
    <property type="match status" value="1"/>
</dbReference>
<dbReference type="PANTHER" id="PTHR20765:SF1">
    <property type="entry name" value="EQUILIBRATIVE NUCLEOBASE TRANSPORTER 1"/>
    <property type="match status" value="1"/>
</dbReference>
<dbReference type="EMBL" id="JAMKFB020000001">
    <property type="protein sequence ID" value="KAL0202944.1"/>
    <property type="molecule type" value="Genomic_DNA"/>
</dbReference>
<evidence type="ECO:0000313" key="2">
    <source>
        <dbReference type="EMBL" id="KAL0202944.1"/>
    </source>
</evidence>
<keyword evidence="3" id="KW-1185">Reference proteome</keyword>